<keyword evidence="1" id="KW-1133">Transmembrane helix</keyword>
<dbReference type="EMBL" id="AWQU01000087">
    <property type="protein sequence ID" value="KFB07291.1"/>
    <property type="molecule type" value="Genomic_DNA"/>
</dbReference>
<feature type="transmembrane region" description="Helical" evidence="1">
    <location>
        <begin position="157"/>
        <end position="187"/>
    </location>
</feature>
<evidence type="ECO:0000313" key="3">
    <source>
        <dbReference type="EMBL" id="KFB07291.1"/>
    </source>
</evidence>
<keyword evidence="1" id="KW-0812">Transmembrane</keyword>
<feature type="transmembrane region" description="Helical" evidence="1">
    <location>
        <begin position="239"/>
        <end position="258"/>
    </location>
</feature>
<dbReference type="NCBIfam" id="TIGR00360">
    <property type="entry name" value="ComEC_N-term"/>
    <property type="match status" value="1"/>
</dbReference>
<feature type="transmembrane region" description="Helical" evidence="1">
    <location>
        <begin position="199"/>
        <end position="219"/>
    </location>
</feature>
<feature type="transmembrane region" description="Helical" evidence="1">
    <location>
        <begin position="46"/>
        <end position="63"/>
    </location>
</feature>
<comment type="caution">
    <text evidence="3">The sequence shown here is derived from an EMBL/GenBank/DDBJ whole genome shotgun (WGS) entry which is preliminary data.</text>
</comment>
<dbReference type="InterPro" id="IPR004477">
    <property type="entry name" value="ComEC_N"/>
</dbReference>
<protein>
    <submittedName>
        <fullName evidence="3">ComEC-related protein</fullName>
    </submittedName>
</protein>
<name>A0A084U2V5_MALIO</name>
<feature type="transmembrane region" description="Helical" evidence="1">
    <location>
        <begin position="129"/>
        <end position="151"/>
    </location>
</feature>
<keyword evidence="4" id="KW-1185">Reference proteome</keyword>
<proteinExistence type="predicted"/>
<gene>
    <name evidence="3" type="ORF">P271_119</name>
</gene>
<reference evidence="3 4" key="1">
    <citation type="journal article" date="2014" name="PLoS ONE">
        <title>Reduction of Hydrogen Peroxide Accumulation and Toxicity by a Catalase from Mycoplasma iowae.</title>
        <authorList>
            <person name="Pritchard R.E."/>
            <person name="Prassinos A.J."/>
            <person name="Osborne J.D."/>
            <person name="Raviv Z."/>
            <person name="Balish M.F."/>
        </authorList>
    </citation>
    <scope>NUCLEOTIDE SEQUENCE [LARGE SCALE GENOMIC DNA]</scope>
    <source>
        <strain evidence="3 4">DK-CPA</strain>
    </source>
</reference>
<dbReference type="Pfam" id="PF03772">
    <property type="entry name" value="Competence"/>
    <property type="match status" value="1"/>
</dbReference>
<dbReference type="AlphaFoldDB" id="A0A084U2V5"/>
<organism evidence="3 4">
    <name type="scientific">Malacoplasma iowae DK-CPA</name>
    <dbReference type="NCBI Taxonomy" id="1394179"/>
    <lineage>
        <taxon>Bacteria</taxon>
        <taxon>Bacillati</taxon>
        <taxon>Mycoplasmatota</taxon>
        <taxon>Mycoplasmoidales</taxon>
        <taxon>Mycoplasmoidaceae</taxon>
        <taxon>Malacoplasma</taxon>
    </lineage>
</organism>
<feature type="transmembrane region" description="Helical" evidence="1">
    <location>
        <begin position="316"/>
        <end position="345"/>
    </location>
</feature>
<evidence type="ECO:0000313" key="4">
    <source>
        <dbReference type="Proteomes" id="UP000028523"/>
    </source>
</evidence>
<evidence type="ECO:0000259" key="2">
    <source>
        <dbReference type="Pfam" id="PF03772"/>
    </source>
</evidence>
<feature type="transmembrane region" description="Helical" evidence="1">
    <location>
        <begin position="12"/>
        <end position="40"/>
    </location>
</feature>
<evidence type="ECO:0000256" key="1">
    <source>
        <dbReference type="SAM" id="Phobius"/>
    </source>
</evidence>
<dbReference type="Proteomes" id="UP000028523">
    <property type="component" value="Unassembled WGS sequence"/>
</dbReference>
<feature type="transmembrane region" description="Helical" evidence="1">
    <location>
        <begin position="270"/>
        <end position="296"/>
    </location>
</feature>
<accession>A0A084U2V5</accession>
<sequence length="355" mass="42036">MNKYFDLKYFALALIVFAIGFYNHEQFILLLLTYFGYHIIKGNNRFLVLVNFYLAMLVSLPILEINKNSKILIGEWLNNLVGFSIRDYLINFNTNNYGEELGSFLNLILFGYKNSVVNELYKKIVNLSLLHLFIISGIHISFLALVIKKIFVKKWLYFPISFFLLFFICYVNNFNIGSFRAFIFFILSGFKFKNKNPKLWISIIIIFLLAPKSLSQFSFQMTYISLFVLFMNFKWNKKLLLNSIIISILINIYLLPYISNMNKKISLLGFFYSYIFSPLVLANYFIALFTFMIPSYDVLNFFYQVFKGMVLLSENINVVITLPIIPVNYFPLYLIFIWSLNLLFYKVNDNKIWRK</sequence>
<dbReference type="RefSeq" id="WP_036452515.1">
    <property type="nucleotide sequence ID" value="NZ_AWQU01000087.1"/>
</dbReference>
<keyword evidence="1" id="KW-0472">Membrane</keyword>
<feature type="domain" description="ComEC/Rec2-related protein" evidence="2">
    <location>
        <begin position="108"/>
        <end position="342"/>
    </location>
</feature>